<evidence type="ECO:0000256" key="4">
    <source>
        <dbReference type="ARBA" id="ARBA00022692"/>
    </source>
</evidence>
<dbReference type="InterPro" id="IPR000515">
    <property type="entry name" value="MetI-like"/>
</dbReference>
<dbReference type="PANTHER" id="PTHR43744:SF12">
    <property type="entry name" value="ABC TRANSPORTER PERMEASE PROTEIN MG189-RELATED"/>
    <property type="match status" value="1"/>
</dbReference>
<dbReference type="PANTHER" id="PTHR43744">
    <property type="entry name" value="ABC TRANSPORTER PERMEASE PROTEIN MG189-RELATED-RELATED"/>
    <property type="match status" value="1"/>
</dbReference>
<keyword evidence="3" id="KW-1003">Cell membrane</keyword>
<feature type="transmembrane region" description="Helical" evidence="7">
    <location>
        <begin position="261"/>
        <end position="282"/>
    </location>
</feature>
<feature type="transmembrane region" description="Helical" evidence="7">
    <location>
        <begin position="95"/>
        <end position="117"/>
    </location>
</feature>
<feature type="transmembrane region" description="Helical" evidence="7">
    <location>
        <begin position="160"/>
        <end position="181"/>
    </location>
</feature>
<dbReference type="SUPFAM" id="SSF161098">
    <property type="entry name" value="MetI-like"/>
    <property type="match status" value="1"/>
</dbReference>
<keyword evidence="6 7" id="KW-0472">Membrane</keyword>
<dbReference type="EMBL" id="SMRT01000011">
    <property type="protein sequence ID" value="TDF95121.1"/>
    <property type="molecule type" value="Genomic_DNA"/>
</dbReference>
<dbReference type="Pfam" id="PF00528">
    <property type="entry name" value="BPD_transp_1"/>
    <property type="match status" value="1"/>
</dbReference>
<dbReference type="RefSeq" id="WP_133231966.1">
    <property type="nucleotide sequence ID" value="NZ_SMRT01000011.1"/>
</dbReference>
<dbReference type="GO" id="GO:0055085">
    <property type="term" value="P:transmembrane transport"/>
    <property type="evidence" value="ECO:0007669"/>
    <property type="project" value="InterPro"/>
</dbReference>
<dbReference type="AlphaFoldDB" id="A0A4R5KI30"/>
<protein>
    <submittedName>
        <fullName evidence="9">Carbohydrate ABC transporter permease</fullName>
    </submittedName>
</protein>
<evidence type="ECO:0000256" key="5">
    <source>
        <dbReference type="ARBA" id="ARBA00022989"/>
    </source>
</evidence>
<feature type="transmembrane region" description="Helical" evidence="7">
    <location>
        <begin position="126"/>
        <end position="148"/>
    </location>
</feature>
<evidence type="ECO:0000256" key="7">
    <source>
        <dbReference type="RuleBase" id="RU363032"/>
    </source>
</evidence>
<gene>
    <name evidence="9" type="ORF">E1757_21540</name>
</gene>
<dbReference type="Proteomes" id="UP000295636">
    <property type="component" value="Unassembled WGS sequence"/>
</dbReference>
<proteinExistence type="inferred from homology"/>
<dbReference type="InterPro" id="IPR035906">
    <property type="entry name" value="MetI-like_sf"/>
</dbReference>
<name>A0A4R5KI30_9BACL</name>
<comment type="subcellular location">
    <subcellularLocation>
        <location evidence="1 7">Cell membrane</location>
        <topology evidence="1 7">Multi-pass membrane protein</topology>
    </subcellularLocation>
</comment>
<organism evidence="9 10">
    <name type="scientific">Paenibacillus piri</name>
    <dbReference type="NCBI Taxonomy" id="2547395"/>
    <lineage>
        <taxon>Bacteria</taxon>
        <taxon>Bacillati</taxon>
        <taxon>Bacillota</taxon>
        <taxon>Bacilli</taxon>
        <taxon>Bacillales</taxon>
        <taxon>Paenibacillaceae</taxon>
        <taxon>Paenibacillus</taxon>
    </lineage>
</organism>
<accession>A0A4R5KI30</accession>
<evidence type="ECO:0000256" key="2">
    <source>
        <dbReference type="ARBA" id="ARBA00022448"/>
    </source>
</evidence>
<evidence type="ECO:0000256" key="6">
    <source>
        <dbReference type="ARBA" id="ARBA00023136"/>
    </source>
</evidence>
<comment type="caution">
    <text evidence="9">The sequence shown here is derived from an EMBL/GenBank/DDBJ whole genome shotgun (WGS) entry which is preliminary data.</text>
</comment>
<evidence type="ECO:0000313" key="10">
    <source>
        <dbReference type="Proteomes" id="UP000295636"/>
    </source>
</evidence>
<evidence type="ECO:0000313" key="9">
    <source>
        <dbReference type="EMBL" id="TDF95121.1"/>
    </source>
</evidence>
<dbReference type="PROSITE" id="PS50928">
    <property type="entry name" value="ABC_TM1"/>
    <property type="match status" value="1"/>
</dbReference>
<feature type="transmembrane region" description="Helical" evidence="7">
    <location>
        <begin position="31"/>
        <end position="51"/>
    </location>
</feature>
<keyword evidence="4 7" id="KW-0812">Transmembrane</keyword>
<keyword evidence="5 7" id="KW-1133">Transmembrane helix</keyword>
<keyword evidence="2 7" id="KW-0813">Transport</keyword>
<feature type="transmembrane region" description="Helical" evidence="7">
    <location>
        <begin position="202"/>
        <end position="224"/>
    </location>
</feature>
<dbReference type="OrthoDB" id="9771544at2"/>
<evidence type="ECO:0000256" key="3">
    <source>
        <dbReference type="ARBA" id="ARBA00022475"/>
    </source>
</evidence>
<dbReference type="GO" id="GO:0005886">
    <property type="term" value="C:plasma membrane"/>
    <property type="evidence" value="ECO:0007669"/>
    <property type="project" value="UniProtKB-SubCell"/>
</dbReference>
<keyword evidence="10" id="KW-1185">Reference proteome</keyword>
<comment type="similarity">
    <text evidence="7">Belongs to the binding-protein-dependent transport system permease family.</text>
</comment>
<feature type="domain" description="ABC transmembrane type-1" evidence="8">
    <location>
        <begin position="91"/>
        <end position="282"/>
    </location>
</feature>
<dbReference type="CDD" id="cd06261">
    <property type="entry name" value="TM_PBP2"/>
    <property type="match status" value="1"/>
</dbReference>
<evidence type="ECO:0000259" key="8">
    <source>
        <dbReference type="PROSITE" id="PS50928"/>
    </source>
</evidence>
<reference evidence="9 10" key="1">
    <citation type="submission" date="2019-03" db="EMBL/GenBank/DDBJ databases">
        <title>This is whole genome sequence of Paenibacillus sp MS74 strain.</title>
        <authorList>
            <person name="Trinh H.N."/>
        </authorList>
    </citation>
    <scope>NUCLEOTIDE SEQUENCE [LARGE SCALE GENOMIC DNA]</scope>
    <source>
        <strain evidence="9 10">MS74</strain>
    </source>
</reference>
<dbReference type="Gene3D" id="1.10.3720.10">
    <property type="entry name" value="MetI-like"/>
    <property type="match status" value="1"/>
</dbReference>
<sequence>MDNRTLYARRSAAHVQSHFNKQHKERLLKSIYTVVVAAGAIFVLAPTLWMVSTSLKEDGKVLLMPPQWIPSPIVWKNYVEALDFMNAAQVFGNTFFIVILSIIGQLVSSTLAGYAFARIDVPGKNLLFILVLTGFMLPVQITLIPQFIMFSKLNWIDTFFPLVVPEFMGAPFYIFLARQFFLSIPGEMDEAARMDGCGFFGIYWRIILPLSKPLLGIIAIQTFMHAWNDFLRPLIFIHSAKNQTVALALQSFTADYGMTPWHLLMAASLFALLPCILLFFFAQKYFIQGIVISGVKG</sequence>
<evidence type="ECO:0000256" key="1">
    <source>
        <dbReference type="ARBA" id="ARBA00004651"/>
    </source>
</evidence>